<organism evidence="2 3">
    <name type="scientific">Rattus norvegicus</name>
    <name type="common">Rat</name>
    <dbReference type="NCBI Taxonomy" id="10116"/>
    <lineage>
        <taxon>Eukaryota</taxon>
        <taxon>Metazoa</taxon>
        <taxon>Chordata</taxon>
        <taxon>Craniata</taxon>
        <taxon>Vertebrata</taxon>
        <taxon>Euteleostomi</taxon>
        <taxon>Mammalia</taxon>
        <taxon>Eutheria</taxon>
        <taxon>Euarchontoglires</taxon>
        <taxon>Glires</taxon>
        <taxon>Rodentia</taxon>
        <taxon>Myomorpha</taxon>
        <taxon>Muroidea</taxon>
        <taxon>Muridae</taxon>
        <taxon>Murinae</taxon>
        <taxon>Rattus</taxon>
    </lineage>
</organism>
<feature type="compositionally biased region" description="Basic and acidic residues" evidence="1">
    <location>
        <begin position="9"/>
        <end position="20"/>
    </location>
</feature>
<gene>
    <name evidence="2" type="ORF">rCG_56640</name>
</gene>
<accession>A6KEP5</accession>
<proteinExistence type="predicted"/>
<evidence type="ECO:0000256" key="1">
    <source>
        <dbReference type="SAM" id="MobiDB-lite"/>
    </source>
</evidence>
<dbReference type="AlphaFoldDB" id="A6KEP5"/>
<feature type="non-terminal residue" evidence="2">
    <location>
        <position position="39"/>
    </location>
</feature>
<feature type="region of interest" description="Disordered" evidence="1">
    <location>
        <begin position="1"/>
        <end position="39"/>
    </location>
</feature>
<dbReference type="EMBL" id="CH474041">
    <property type="protein sequence ID" value="EDL84147.1"/>
    <property type="molecule type" value="Genomic_DNA"/>
</dbReference>
<evidence type="ECO:0000313" key="2">
    <source>
        <dbReference type="EMBL" id="EDL84147.1"/>
    </source>
</evidence>
<dbReference type="Proteomes" id="UP000234681">
    <property type="component" value="Chromosome 8"/>
</dbReference>
<evidence type="ECO:0000313" key="3">
    <source>
        <dbReference type="Proteomes" id="UP000234681"/>
    </source>
</evidence>
<reference evidence="3" key="1">
    <citation type="submission" date="2005-09" db="EMBL/GenBank/DDBJ databases">
        <authorList>
            <person name="Mural R.J."/>
            <person name="Li P.W."/>
            <person name="Adams M.D."/>
            <person name="Amanatides P.G."/>
            <person name="Baden-Tillson H."/>
            <person name="Barnstead M."/>
            <person name="Chin S.H."/>
            <person name="Dew I."/>
            <person name="Evans C.A."/>
            <person name="Ferriera S."/>
            <person name="Flanigan M."/>
            <person name="Fosler C."/>
            <person name="Glodek A."/>
            <person name="Gu Z."/>
            <person name="Holt R.A."/>
            <person name="Jennings D."/>
            <person name="Kraft C.L."/>
            <person name="Lu F."/>
            <person name="Nguyen T."/>
            <person name="Nusskern D.R."/>
            <person name="Pfannkoch C.M."/>
            <person name="Sitter C."/>
            <person name="Sutton G.G."/>
            <person name="Venter J.C."/>
            <person name="Wang Z."/>
            <person name="Woodage T."/>
            <person name="Zheng X.H."/>
            <person name="Zhong F."/>
        </authorList>
    </citation>
    <scope>NUCLEOTIDE SEQUENCE [LARGE SCALE GENOMIC DNA]</scope>
    <source>
        <strain>BN</strain>
        <strain evidence="3">Sprague-Dawley</strain>
    </source>
</reference>
<sequence length="39" mass="4282">MKQSGNNPRPERRNALEDARYSPTSSVLSGSICLTGKYP</sequence>
<protein>
    <submittedName>
        <fullName evidence="2">RCG56640, isoform CRA_b</fullName>
    </submittedName>
</protein>
<name>A6KEP5_RAT</name>